<dbReference type="GO" id="GO:0005524">
    <property type="term" value="F:ATP binding"/>
    <property type="evidence" value="ECO:0007669"/>
    <property type="project" value="UniProtKB-KW"/>
</dbReference>
<accession>A0A381RCC0</accession>
<evidence type="ECO:0000259" key="6">
    <source>
        <dbReference type="Pfam" id="PF00501"/>
    </source>
</evidence>
<dbReference type="AlphaFoldDB" id="A0A381RCC0"/>
<dbReference type="InterPro" id="IPR025110">
    <property type="entry name" value="AMP-bd_C"/>
</dbReference>
<keyword evidence="5" id="KW-0067">ATP-binding</keyword>
<evidence type="ECO:0000256" key="2">
    <source>
        <dbReference type="ARBA" id="ARBA00013275"/>
    </source>
</evidence>
<evidence type="ECO:0000259" key="7">
    <source>
        <dbReference type="Pfam" id="PF13193"/>
    </source>
</evidence>
<evidence type="ECO:0000256" key="1">
    <source>
        <dbReference type="ARBA" id="ARBA00006432"/>
    </source>
</evidence>
<evidence type="ECO:0000256" key="5">
    <source>
        <dbReference type="ARBA" id="ARBA00022840"/>
    </source>
</evidence>
<name>A0A381RCC0_9ZZZZ</name>
<evidence type="ECO:0000313" key="9">
    <source>
        <dbReference type="EMBL" id="SUZ89426.1"/>
    </source>
</evidence>
<dbReference type="PANTHER" id="PTHR24095">
    <property type="entry name" value="ACETYL-COENZYME A SYNTHETASE"/>
    <property type="match status" value="1"/>
</dbReference>
<proteinExistence type="inferred from homology"/>
<dbReference type="Pfam" id="PF13193">
    <property type="entry name" value="AMP-binding_C"/>
    <property type="match status" value="1"/>
</dbReference>
<evidence type="ECO:0000256" key="4">
    <source>
        <dbReference type="ARBA" id="ARBA00022741"/>
    </source>
</evidence>
<dbReference type="GO" id="GO:0019427">
    <property type="term" value="P:acetyl-CoA biosynthetic process from acetate"/>
    <property type="evidence" value="ECO:0007669"/>
    <property type="project" value="InterPro"/>
</dbReference>
<dbReference type="InterPro" id="IPR011904">
    <property type="entry name" value="Ac_CoA_lig"/>
</dbReference>
<reference evidence="9" key="1">
    <citation type="submission" date="2018-05" db="EMBL/GenBank/DDBJ databases">
        <authorList>
            <person name="Lanie J.A."/>
            <person name="Ng W.-L."/>
            <person name="Kazmierczak K.M."/>
            <person name="Andrzejewski T.M."/>
            <person name="Davidsen T.M."/>
            <person name="Wayne K.J."/>
            <person name="Tettelin H."/>
            <person name="Glass J.I."/>
            <person name="Rusch D."/>
            <person name="Podicherti R."/>
            <person name="Tsui H.-C.T."/>
            <person name="Winkler M.E."/>
        </authorList>
    </citation>
    <scope>NUCLEOTIDE SEQUENCE</scope>
</reference>
<dbReference type="GO" id="GO:0003987">
    <property type="term" value="F:acetate-CoA ligase activity"/>
    <property type="evidence" value="ECO:0007669"/>
    <property type="project" value="UniProtKB-EC"/>
</dbReference>
<evidence type="ECO:0000259" key="8">
    <source>
        <dbReference type="Pfam" id="PF16177"/>
    </source>
</evidence>
<keyword evidence="3" id="KW-0436">Ligase</keyword>
<gene>
    <name evidence="9" type="ORF">METZ01_LOCUS42280</name>
</gene>
<feature type="domain" description="Acetyl-coenzyme A synthetase N-terminal" evidence="8">
    <location>
        <begin position="32"/>
        <end position="84"/>
    </location>
</feature>
<dbReference type="Gene3D" id="3.30.300.30">
    <property type="match status" value="1"/>
</dbReference>
<evidence type="ECO:0000256" key="3">
    <source>
        <dbReference type="ARBA" id="ARBA00022598"/>
    </source>
</evidence>
<dbReference type="EC" id="6.2.1.1" evidence="2"/>
<dbReference type="Gene3D" id="3.40.50.12780">
    <property type="entry name" value="N-terminal domain of ligase-like"/>
    <property type="match status" value="1"/>
</dbReference>
<dbReference type="HAMAP" id="MF_01123">
    <property type="entry name" value="Ac_CoA_synth"/>
    <property type="match status" value="1"/>
</dbReference>
<dbReference type="InterPro" id="IPR032387">
    <property type="entry name" value="ACAS_N"/>
</dbReference>
<dbReference type="Pfam" id="PF16177">
    <property type="entry name" value="ACAS_N"/>
    <property type="match status" value="1"/>
</dbReference>
<organism evidence="9">
    <name type="scientific">marine metagenome</name>
    <dbReference type="NCBI Taxonomy" id="408172"/>
    <lineage>
        <taxon>unclassified sequences</taxon>
        <taxon>metagenomes</taxon>
        <taxon>ecological metagenomes</taxon>
    </lineage>
</organism>
<dbReference type="EMBL" id="UINC01001816">
    <property type="protein sequence ID" value="SUZ89426.1"/>
    <property type="molecule type" value="Genomic_DNA"/>
</dbReference>
<keyword evidence="4" id="KW-0547">Nucleotide-binding</keyword>
<sequence>MSEPAIEDYYVENRTFPPSDQFQANAIITDRSLYEEAEADRLGFWARQARELVTWFQDFETVLEWDLPFAKWFIEGKLNVSYNCLDRHVEAGGGDKVAFHWEGEPGDTRTITYSQLLEEVSKFANVLKSFGVAKGDRVCIYMPMIPELPVAMLACARIGAPHSIVFGGFSADSLSDRIDDASAKVLITSDGGYRRGDPFPLKDTADASVSATSTIENVVVVRRTGQDIEWDAEVDHWYHDLMETASPDCPPEQLDSEDLLYLLYTSGTTAKPKGIMHTTGGYLTQVAFTHKYIFDLQPDSDIYWCAADIGWVTGHSYIVYGPLANGATSVMYEGTPDTPRPEFREGDKADWPKDRLWDIIQRYGVTQLYTAPTAIRTFMKWGSEEVERHDLSSLRVLGTVGEPINPEAWMWYHEHIGGERCPIVDTWWQTETGGHMITPMPGVTTTKPGSATHAIPGVVVEVVDDSGNKIEKGGGYLTVTEPWPSMLRGIWGDPDRYKETYWSEYPGRYFAGDGAKIDDDGYLWLLGRVDDVMNVSGHRISTTEVESALVDHSSVAEAAVVGATDDTTGQAIVGYCILRGGNEPSDELREEIRQHVAKKLGAIARPKVVVLVPDLPKTRSGKIMRRLLRDVAEGRKLGDTTTLADASVVDEIRLRAADAPQED</sequence>
<protein>
    <recommendedName>
        <fullName evidence="2">acetate--CoA ligase</fullName>
        <ecNumber evidence="2">6.2.1.1</ecNumber>
    </recommendedName>
</protein>
<dbReference type="InterPro" id="IPR042099">
    <property type="entry name" value="ANL_N_sf"/>
</dbReference>
<feature type="domain" description="AMP-binding enzyme C-terminal" evidence="7">
    <location>
        <begin position="544"/>
        <end position="622"/>
    </location>
</feature>
<dbReference type="FunFam" id="3.40.50.12780:FF:000001">
    <property type="entry name" value="Acetyl-coenzyme A synthetase"/>
    <property type="match status" value="1"/>
</dbReference>
<dbReference type="GO" id="GO:0005829">
    <property type="term" value="C:cytosol"/>
    <property type="evidence" value="ECO:0007669"/>
    <property type="project" value="TreeGrafter"/>
</dbReference>
<dbReference type="GO" id="GO:0016208">
    <property type="term" value="F:AMP binding"/>
    <property type="evidence" value="ECO:0007669"/>
    <property type="project" value="InterPro"/>
</dbReference>
<dbReference type="NCBIfam" id="TIGR02188">
    <property type="entry name" value="Ac_CoA_lig_AcsA"/>
    <property type="match status" value="1"/>
</dbReference>
<comment type="similarity">
    <text evidence="1">Belongs to the ATP-dependent AMP-binding enzyme family.</text>
</comment>
<dbReference type="PANTHER" id="PTHR24095:SF14">
    <property type="entry name" value="ACETYL-COENZYME A SYNTHETASE 1"/>
    <property type="match status" value="1"/>
</dbReference>
<feature type="domain" description="AMP-dependent synthetase/ligase" evidence="6">
    <location>
        <begin position="87"/>
        <end position="491"/>
    </location>
</feature>
<dbReference type="CDD" id="cd05966">
    <property type="entry name" value="ACS"/>
    <property type="match status" value="1"/>
</dbReference>
<dbReference type="SUPFAM" id="SSF56801">
    <property type="entry name" value="Acetyl-CoA synthetase-like"/>
    <property type="match status" value="1"/>
</dbReference>
<dbReference type="NCBIfam" id="NF001208">
    <property type="entry name" value="PRK00174.1"/>
    <property type="match status" value="1"/>
</dbReference>
<dbReference type="InterPro" id="IPR045851">
    <property type="entry name" value="AMP-bd_C_sf"/>
</dbReference>
<dbReference type="Pfam" id="PF00501">
    <property type="entry name" value="AMP-binding"/>
    <property type="match status" value="1"/>
</dbReference>
<dbReference type="InterPro" id="IPR000873">
    <property type="entry name" value="AMP-dep_synth/lig_dom"/>
</dbReference>